<dbReference type="GO" id="GO:0005524">
    <property type="term" value="F:ATP binding"/>
    <property type="evidence" value="ECO:0007669"/>
    <property type="project" value="UniProtKB-UniRule"/>
</dbReference>
<keyword evidence="2 10" id="KW-0723">Serine/threonine-protein kinase</keyword>
<dbReference type="EMBL" id="BSEV01000016">
    <property type="protein sequence ID" value="GLK12458.1"/>
    <property type="molecule type" value="Genomic_DNA"/>
</dbReference>
<keyword evidence="4 7" id="KW-0547">Nucleotide-binding</keyword>
<feature type="domain" description="Protein kinase" evidence="9">
    <location>
        <begin position="10"/>
        <end position="291"/>
    </location>
</feature>
<keyword evidence="6 7" id="KW-0067">ATP-binding</keyword>
<comment type="caution">
    <text evidence="10">The sequence shown here is derived from an EMBL/GenBank/DDBJ whole genome shotgun (WGS) entry which is preliminary data.</text>
</comment>
<dbReference type="Gene3D" id="1.10.510.10">
    <property type="entry name" value="Transferase(Phosphotransferase) domain 1"/>
    <property type="match status" value="1"/>
</dbReference>
<dbReference type="PANTHER" id="PTHR43289">
    <property type="entry name" value="MITOGEN-ACTIVATED PROTEIN KINASE KINASE KINASE 20-RELATED"/>
    <property type="match status" value="1"/>
</dbReference>
<sequence length="466" mass="49512">MEVPPRIGRYRVERLLGRGAFATVWLAHDDDLGAPVAVKVLAAHWADHRRIRRRFAQEARMIRRAESPHVVQVHDIGALPDGRPFFVMGHADRGTLRDRLDGGPVPLAEAVRHVLQIAAGVAALHENGIVHRDLKPANILVRSLPDGGERLMVADLGIAGELAQTSGFTAPGGTPGYMAPEQLRPGFSPDARADVYGLAAVAHHLITGGPPGGTPGRVPSPVGDVIARALAEDREKRWPGVRSFAAALAEAAGEAPGEAGETSGNATGQARVTDRARRGLARRAELALAALAALVAVTGGGVLLTDNRDGEAFGRWLRPASDVPREYRAAIVEAGTWCTDVPGLSPALIAAMLKAESGFDRDLADDSTKEYGIARWTPEVLAPYLPASYSRSPMAGALDPEVAIPAMGRFLCTLGPKVRTVPGDPALNLVGVYRSSAATVRQAGGVPPRWREHAERVRAYLEAYRP</sequence>
<keyword evidence="3" id="KW-0808">Transferase</keyword>
<dbReference type="AlphaFoldDB" id="A0A9W6I774"/>
<dbReference type="InterPro" id="IPR000719">
    <property type="entry name" value="Prot_kinase_dom"/>
</dbReference>
<feature type="binding site" evidence="7">
    <location>
        <position position="39"/>
    </location>
    <ligand>
        <name>ATP</name>
        <dbReference type="ChEBI" id="CHEBI:30616"/>
    </ligand>
</feature>
<keyword evidence="5 10" id="KW-0418">Kinase</keyword>
<evidence type="ECO:0000256" key="8">
    <source>
        <dbReference type="SAM" id="MobiDB-lite"/>
    </source>
</evidence>
<dbReference type="PROSITE" id="PS50011">
    <property type="entry name" value="PROTEIN_KINASE_DOM"/>
    <property type="match status" value="1"/>
</dbReference>
<accession>A0A9W6I774</accession>
<evidence type="ECO:0000256" key="4">
    <source>
        <dbReference type="ARBA" id="ARBA00022741"/>
    </source>
</evidence>
<dbReference type="InterPro" id="IPR008271">
    <property type="entry name" value="Ser/Thr_kinase_AS"/>
</dbReference>
<dbReference type="SUPFAM" id="SSF56112">
    <property type="entry name" value="Protein kinase-like (PK-like)"/>
    <property type="match status" value="1"/>
</dbReference>
<dbReference type="SUPFAM" id="SSF53955">
    <property type="entry name" value="Lysozyme-like"/>
    <property type="match status" value="1"/>
</dbReference>
<dbReference type="EC" id="2.7.11.1" evidence="1"/>
<dbReference type="InterPro" id="IPR023346">
    <property type="entry name" value="Lysozyme-like_dom_sf"/>
</dbReference>
<dbReference type="SMART" id="SM00220">
    <property type="entry name" value="S_TKc"/>
    <property type="match status" value="1"/>
</dbReference>
<dbReference type="InterPro" id="IPR017441">
    <property type="entry name" value="Protein_kinase_ATP_BS"/>
</dbReference>
<reference evidence="10" key="1">
    <citation type="journal article" date="2014" name="Int. J. Syst. Evol. Microbiol.">
        <title>Complete genome sequence of Corynebacterium casei LMG S-19264T (=DSM 44701T), isolated from a smear-ripened cheese.</title>
        <authorList>
            <consortium name="US DOE Joint Genome Institute (JGI-PGF)"/>
            <person name="Walter F."/>
            <person name="Albersmeier A."/>
            <person name="Kalinowski J."/>
            <person name="Ruckert C."/>
        </authorList>
    </citation>
    <scope>NUCLEOTIDE SEQUENCE</scope>
    <source>
        <strain evidence="10">VKM Ac-2007</strain>
    </source>
</reference>
<organism evidence="10 11">
    <name type="scientific">Streptosporangium carneum</name>
    <dbReference type="NCBI Taxonomy" id="47481"/>
    <lineage>
        <taxon>Bacteria</taxon>
        <taxon>Bacillati</taxon>
        <taxon>Actinomycetota</taxon>
        <taxon>Actinomycetes</taxon>
        <taxon>Streptosporangiales</taxon>
        <taxon>Streptosporangiaceae</taxon>
        <taxon>Streptosporangium</taxon>
    </lineage>
</organism>
<evidence type="ECO:0000313" key="10">
    <source>
        <dbReference type="EMBL" id="GLK12458.1"/>
    </source>
</evidence>
<evidence type="ECO:0000256" key="2">
    <source>
        <dbReference type="ARBA" id="ARBA00022527"/>
    </source>
</evidence>
<gene>
    <name evidence="10" type="ORF">GCM10017600_58680</name>
</gene>
<dbReference type="Gene3D" id="1.10.530.10">
    <property type="match status" value="1"/>
</dbReference>
<reference evidence="10" key="2">
    <citation type="submission" date="2023-01" db="EMBL/GenBank/DDBJ databases">
        <authorList>
            <person name="Sun Q."/>
            <person name="Evtushenko L."/>
        </authorList>
    </citation>
    <scope>NUCLEOTIDE SEQUENCE</scope>
    <source>
        <strain evidence="10">VKM Ac-2007</strain>
    </source>
</reference>
<evidence type="ECO:0000313" key="11">
    <source>
        <dbReference type="Proteomes" id="UP001143474"/>
    </source>
</evidence>
<dbReference type="PANTHER" id="PTHR43289:SF6">
    <property type="entry name" value="SERINE_THREONINE-PROTEIN KINASE NEKL-3"/>
    <property type="match status" value="1"/>
</dbReference>
<proteinExistence type="predicted"/>
<dbReference type="Proteomes" id="UP001143474">
    <property type="component" value="Unassembled WGS sequence"/>
</dbReference>
<dbReference type="PROSITE" id="PS00107">
    <property type="entry name" value="PROTEIN_KINASE_ATP"/>
    <property type="match status" value="1"/>
</dbReference>
<name>A0A9W6I774_9ACTN</name>
<dbReference type="PROSITE" id="PS00108">
    <property type="entry name" value="PROTEIN_KINASE_ST"/>
    <property type="match status" value="1"/>
</dbReference>
<dbReference type="CDD" id="cd14014">
    <property type="entry name" value="STKc_PknB_like"/>
    <property type="match status" value="1"/>
</dbReference>
<evidence type="ECO:0000256" key="7">
    <source>
        <dbReference type="PROSITE-ProRule" id="PRU10141"/>
    </source>
</evidence>
<dbReference type="InterPro" id="IPR011009">
    <property type="entry name" value="Kinase-like_dom_sf"/>
</dbReference>
<protein>
    <recommendedName>
        <fullName evidence="1">non-specific serine/threonine protein kinase</fullName>
        <ecNumber evidence="1">2.7.11.1</ecNumber>
    </recommendedName>
</protein>
<dbReference type="GO" id="GO:0004674">
    <property type="term" value="F:protein serine/threonine kinase activity"/>
    <property type="evidence" value="ECO:0007669"/>
    <property type="project" value="UniProtKB-KW"/>
</dbReference>
<evidence type="ECO:0000256" key="6">
    <source>
        <dbReference type="ARBA" id="ARBA00022840"/>
    </source>
</evidence>
<dbReference type="Gene3D" id="3.30.200.20">
    <property type="entry name" value="Phosphorylase Kinase, domain 1"/>
    <property type="match status" value="1"/>
</dbReference>
<evidence type="ECO:0000256" key="3">
    <source>
        <dbReference type="ARBA" id="ARBA00022679"/>
    </source>
</evidence>
<evidence type="ECO:0000256" key="1">
    <source>
        <dbReference type="ARBA" id="ARBA00012513"/>
    </source>
</evidence>
<dbReference type="Pfam" id="PF00069">
    <property type="entry name" value="Pkinase"/>
    <property type="match status" value="1"/>
</dbReference>
<evidence type="ECO:0000259" key="9">
    <source>
        <dbReference type="PROSITE" id="PS50011"/>
    </source>
</evidence>
<feature type="region of interest" description="Disordered" evidence="8">
    <location>
        <begin position="253"/>
        <end position="272"/>
    </location>
</feature>
<evidence type="ECO:0000256" key="5">
    <source>
        <dbReference type="ARBA" id="ARBA00022777"/>
    </source>
</evidence>
<dbReference type="RefSeq" id="WP_271220783.1">
    <property type="nucleotide sequence ID" value="NZ_BAAAVD010000009.1"/>
</dbReference>
<keyword evidence="11" id="KW-1185">Reference proteome</keyword>